<proteinExistence type="predicted"/>
<dbReference type="Proteomes" id="UP000318681">
    <property type="component" value="Unassembled WGS sequence"/>
</dbReference>
<accession>A0A558R5P1</accession>
<keyword evidence="2" id="KW-1185">Reference proteome</keyword>
<dbReference type="RefSeq" id="WP_145150309.1">
    <property type="nucleotide sequence ID" value="NZ_VNIM01000029.1"/>
</dbReference>
<name>A0A558R5P1_9SPHN</name>
<gene>
    <name evidence="1" type="ORF">FOY91_09050</name>
</gene>
<evidence type="ECO:0000313" key="2">
    <source>
        <dbReference type="Proteomes" id="UP000318681"/>
    </source>
</evidence>
<evidence type="ECO:0000313" key="1">
    <source>
        <dbReference type="EMBL" id="TVV74703.1"/>
    </source>
</evidence>
<protein>
    <submittedName>
        <fullName evidence="1">Uncharacterized protein</fullName>
    </submittedName>
</protein>
<organism evidence="1 2">
    <name type="scientific">Alterirhizorhabdus solaris</name>
    <dbReference type="NCBI Taxonomy" id="2529389"/>
    <lineage>
        <taxon>Bacteria</taxon>
        <taxon>Pseudomonadati</taxon>
        <taxon>Pseudomonadota</taxon>
        <taxon>Alphaproteobacteria</taxon>
        <taxon>Sphingomonadales</taxon>
        <taxon>Rhizorhabdaceae</taxon>
        <taxon>Alterirhizorhabdus</taxon>
    </lineage>
</organism>
<dbReference type="EMBL" id="VNIM01000029">
    <property type="protein sequence ID" value="TVV74703.1"/>
    <property type="molecule type" value="Genomic_DNA"/>
</dbReference>
<sequence length="168" mass="18019">MNTTIMCRPASAGVAAARIAHVVATILTGETVLSDTSLPGRYARHDCVLVVAVPTSGTISHGLLERLCDEREADLVCARFDPAGVAPPVITVGVRLSWKMLYHGGFQLWLPRGDGAARLIPLDPASPLHFEVGDGRIEAWADGPLDARQRRRGCDAAQTRFRQLVGAL</sequence>
<reference evidence="1 2" key="1">
    <citation type="submission" date="2019-07" db="EMBL/GenBank/DDBJ databases">
        <title>Sphingomonas solaris sp. nov., isolated from a solar panel from Boston, Massachusetts.</title>
        <authorList>
            <person name="Tanner K."/>
            <person name="Pascual J."/>
            <person name="Mancuso C."/>
            <person name="Pereto J."/>
            <person name="Khalil A."/>
            <person name="Vilanova C."/>
        </authorList>
    </citation>
    <scope>NUCLEOTIDE SEQUENCE [LARGE SCALE GENOMIC DNA]</scope>
    <source>
        <strain evidence="1 2">R4DWN</strain>
    </source>
</reference>
<comment type="caution">
    <text evidence="1">The sequence shown here is derived from an EMBL/GenBank/DDBJ whole genome shotgun (WGS) entry which is preliminary data.</text>
</comment>
<dbReference type="AlphaFoldDB" id="A0A558R5P1"/>